<keyword evidence="1" id="KW-0732">Signal</keyword>
<name>A0ABD3INQ2_EUCGL</name>
<keyword evidence="3" id="KW-1185">Reference proteome</keyword>
<evidence type="ECO:0000256" key="1">
    <source>
        <dbReference type="SAM" id="SignalP"/>
    </source>
</evidence>
<protein>
    <submittedName>
        <fullName evidence="2">Uncharacterized protein</fullName>
    </submittedName>
</protein>
<proteinExistence type="predicted"/>
<evidence type="ECO:0000313" key="3">
    <source>
        <dbReference type="Proteomes" id="UP001634007"/>
    </source>
</evidence>
<reference evidence="2 3" key="1">
    <citation type="submission" date="2024-11" db="EMBL/GenBank/DDBJ databases">
        <title>Chromosome-level genome assembly of Eucalyptus globulus Labill. provides insights into its genome evolution.</title>
        <authorList>
            <person name="Li X."/>
        </authorList>
    </citation>
    <scope>NUCLEOTIDE SEQUENCE [LARGE SCALE GENOMIC DNA]</scope>
    <source>
        <strain evidence="2">CL2024</strain>
        <tissue evidence="2">Fresh tender leaves</tissue>
    </source>
</reference>
<accession>A0ABD3INQ2</accession>
<evidence type="ECO:0000313" key="2">
    <source>
        <dbReference type="EMBL" id="KAL3715662.1"/>
    </source>
</evidence>
<dbReference type="AlphaFoldDB" id="A0ABD3INQ2"/>
<comment type="caution">
    <text evidence="2">The sequence shown here is derived from an EMBL/GenBank/DDBJ whole genome shotgun (WGS) entry which is preliminary data.</text>
</comment>
<feature type="signal peptide" evidence="1">
    <location>
        <begin position="1"/>
        <end position="15"/>
    </location>
</feature>
<gene>
    <name evidence="2" type="ORF">ACJRO7_007403</name>
</gene>
<feature type="chain" id="PRO_5044757097" evidence="1">
    <location>
        <begin position="16"/>
        <end position="136"/>
    </location>
</feature>
<organism evidence="2 3">
    <name type="scientific">Eucalyptus globulus</name>
    <name type="common">Tasmanian blue gum</name>
    <dbReference type="NCBI Taxonomy" id="34317"/>
    <lineage>
        <taxon>Eukaryota</taxon>
        <taxon>Viridiplantae</taxon>
        <taxon>Streptophyta</taxon>
        <taxon>Embryophyta</taxon>
        <taxon>Tracheophyta</taxon>
        <taxon>Spermatophyta</taxon>
        <taxon>Magnoliopsida</taxon>
        <taxon>eudicotyledons</taxon>
        <taxon>Gunneridae</taxon>
        <taxon>Pentapetalae</taxon>
        <taxon>rosids</taxon>
        <taxon>malvids</taxon>
        <taxon>Myrtales</taxon>
        <taxon>Myrtaceae</taxon>
        <taxon>Myrtoideae</taxon>
        <taxon>Eucalypteae</taxon>
        <taxon>Eucalyptus</taxon>
    </lineage>
</organism>
<sequence>MGLLMTFLWWTPTLTQDYFGMQAIPVPGQPVAYGPLTWPAPADVVAPAYGWTPEPMTIRSPQASAWHQPAIADWLNEMCPSVPSYDTPGVPTSNFPATVSPQSIGPRPPFANVLAYGNSFTTQGLENEGLDLSLRL</sequence>
<dbReference type="Proteomes" id="UP001634007">
    <property type="component" value="Unassembled WGS sequence"/>
</dbReference>
<dbReference type="EMBL" id="JBJKBG010000011">
    <property type="protein sequence ID" value="KAL3715662.1"/>
    <property type="molecule type" value="Genomic_DNA"/>
</dbReference>